<dbReference type="InterPro" id="IPR017927">
    <property type="entry name" value="FAD-bd_FR_type"/>
</dbReference>
<protein>
    <recommendedName>
        <fullName evidence="3">FAD-binding FR-type domain-containing protein</fullName>
    </recommendedName>
</protein>
<evidence type="ECO:0000256" key="2">
    <source>
        <dbReference type="SAM" id="Phobius"/>
    </source>
</evidence>
<dbReference type="PROSITE" id="PS51384">
    <property type="entry name" value="FAD_FR"/>
    <property type="match status" value="1"/>
</dbReference>
<dbReference type="InterPro" id="IPR013112">
    <property type="entry name" value="FAD-bd_8"/>
</dbReference>
<sequence>MGNRSSGDSKKVGEEPLPLEVSWEPYADTWLECPLWGGLFIKFPQDHFGPCGQRLPKAFFGLRWMILSPFRIRLKLPLGEWSLGELLMALTVVGVSIAAGIITFGTEEPSGNVACVPCALAFMLASRNSIWTLLLGLPFERAIWWHQLNAWMAVALGFTHGLSAGSNASGYVFEGGMAALCVLAVPFIRRKFWEFFIRTHWVLFIIVVVAGAAHGAAGFGVGVVFWMADVCCRLFYMAMYKYPKQCKIQRLPADVIRLSFPRGSNFPYKAGQYVFICIPDISYLEWHPFSISSAPHEDEVSVHVRVLGDWTAQLYALATRKDGGAVRAFLEGPFGAPAVDLDAGEYRHFLFVSGGIGITPMQAICNDLLHQFKTAEGKRLPHSFSPDLLARTGSSSRDIWPEGIAKAPNVDAAKRDVLVADFYLTKARAEDRHSFANIKPDLMPYLNFGARDAPPPGARN</sequence>
<dbReference type="InterPro" id="IPR039261">
    <property type="entry name" value="FNR_nucleotide-bd"/>
</dbReference>
<dbReference type="PRINTS" id="PR00410">
    <property type="entry name" value="PHEHYDRXLASE"/>
</dbReference>
<keyword evidence="2" id="KW-1133">Transmembrane helix</keyword>
<accession>A0A7S4D716</accession>
<feature type="transmembrane region" description="Helical" evidence="2">
    <location>
        <begin position="111"/>
        <end position="130"/>
    </location>
</feature>
<keyword evidence="2" id="KW-0812">Transmembrane</keyword>
<dbReference type="AlphaFoldDB" id="A0A7S4D716"/>
<dbReference type="PANTHER" id="PTHR11972">
    <property type="entry name" value="NADPH OXIDASE"/>
    <property type="match status" value="1"/>
</dbReference>
<feature type="transmembrane region" description="Helical" evidence="2">
    <location>
        <begin position="201"/>
        <end position="228"/>
    </location>
</feature>
<dbReference type="EMBL" id="HBIU01023972">
    <property type="protein sequence ID" value="CAE0632450.1"/>
    <property type="molecule type" value="Transcribed_RNA"/>
</dbReference>
<dbReference type="Gene3D" id="3.40.50.80">
    <property type="entry name" value="Nucleotide-binding domain of ferredoxin-NADP reductase (FNR) module"/>
    <property type="match status" value="1"/>
</dbReference>
<dbReference type="Gene3D" id="2.40.30.10">
    <property type="entry name" value="Translation factors"/>
    <property type="match status" value="1"/>
</dbReference>
<feature type="transmembrane region" description="Helical" evidence="2">
    <location>
        <begin position="83"/>
        <end position="105"/>
    </location>
</feature>
<reference evidence="4" key="1">
    <citation type="submission" date="2021-01" db="EMBL/GenBank/DDBJ databases">
        <authorList>
            <person name="Corre E."/>
            <person name="Pelletier E."/>
            <person name="Niang G."/>
            <person name="Scheremetjew M."/>
            <person name="Finn R."/>
            <person name="Kale V."/>
            <person name="Holt S."/>
            <person name="Cochrane G."/>
            <person name="Meng A."/>
            <person name="Brown T."/>
            <person name="Cohen L."/>
        </authorList>
    </citation>
    <scope>NUCLEOTIDE SEQUENCE</scope>
    <source>
        <strain evidence="4">CCMP3107</strain>
    </source>
</reference>
<dbReference type="SUPFAM" id="SSF52343">
    <property type="entry name" value="Ferredoxin reductase-like, C-terminal NADP-linked domain"/>
    <property type="match status" value="1"/>
</dbReference>
<dbReference type="CDD" id="cd06186">
    <property type="entry name" value="NOX_Duox_like_FAD_NADP"/>
    <property type="match status" value="1"/>
</dbReference>
<feature type="transmembrane region" description="Helical" evidence="2">
    <location>
        <begin position="168"/>
        <end position="189"/>
    </location>
</feature>
<dbReference type="GO" id="GO:0005886">
    <property type="term" value="C:plasma membrane"/>
    <property type="evidence" value="ECO:0007669"/>
    <property type="project" value="TreeGrafter"/>
</dbReference>
<dbReference type="InterPro" id="IPR017938">
    <property type="entry name" value="Riboflavin_synthase-like_b-brl"/>
</dbReference>
<dbReference type="InterPro" id="IPR050369">
    <property type="entry name" value="RBOH/FRE"/>
</dbReference>
<dbReference type="GO" id="GO:0016491">
    <property type="term" value="F:oxidoreductase activity"/>
    <property type="evidence" value="ECO:0007669"/>
    <property type="project" value="UniProtKB-KW"/>
</dbReference>
<dbReference type="Pfam" id="PF08022">
    <property type="entry name" value="FAD_binding_8"/>
    <property type="match status" value="1"/>
</dbReference>
<keyword evidence="2" id="KW-0472">Membrane</keyword>
<evidence type="ECO:0000313" key="4">
    <source>
        <dbReference type="EMBL" id="CAE0632450.1"/>
    </source>
</evidence>
<feature type="domain" description="FAD-binding FR-type" evidence="3">
    <location>
        <begin position="238"/>
        <end position="340"/>
    </location>
</feature>
<organism evidence="4">
    <name type="scientific">Heterosigma akashiwo</name>
    <name type="common">Chromophytic alga</name>
    <name type="synonym">Heterosigma carterae</name>
    <dbReference type="NCBI Taxonomy" id="2829"/>
    <lineage>
        <taxon>Eukaryota</taxon>
        <taxon>Sar</taxon>
        <taxon>Stramenopiles</taxon>
        <taxon>Ochrophyta</taxon>
        <taxon>Raphidophyceae</taxon>
        <taxon>Chattonellales</taxon>
        <taxon>Chattonellaceae</taxon>
        <taxon>Heterosigma</taxon>
    </lineage>
</organism>
<evidence type="ECO:0000256" key="1">
    <source>
        <dbReference type="ARBA" id="ARBA00023002"/>
    </source>
</evidence>
<evidence type="ECO:0000259" key="3">
    <source>
        <dbReference type="PROSITE" id="PS51384"/>
    </source>
</evidence>
<proteinExistence type="predicted"/>
<keyword evidence="1" id="KW-0560">Oxidoreductase</keyword>
<gene>
    <name evidence="4" type="ORF">HAKA00212_LOCUS11159</name>
</gene>
<dbReference type="PANTHER" id="PTHR11972:SF55">
    <property type="entry name" value="FERRIC REDUCTASE"/>
    <property type="match status" value="1"/>
</dbReference>
<name>A0A7S4D716_HETAK</name>
<feature type="transmembrane region" description="Helical" evidence="2">
    <location>
        <begin position="142"/>
        <end position="162"/>
    </location>
</feature>
<dbReference type="SUPFAM" id="SSF63380">
    <property type="entry name" value="Riboflavin synthase domain-like"/>
    <property type="match status" value="1"/>
</dbReference>